<dbReference type="Proteomes" id="UP001220961">
    <property type="component" value="Chromosome 2"/>
</dbReference>
<evidence type="ECO:0000313" key="5">
    <source>
        <dbReference type="EMBL" id="WFD18875.1"/>
    </source>
</evidence>
<sequence length="754" mass="84013">MFMLKSCSLYRLQRRGDQETRVCLFVSAAATIRRTSTPRNYELVVSRADGNEGESDDIDALEDERSFLIDEALGFRTGTRGSDPTYMWHDLQGDADELLEFVMDAQHSNAVTRSVFEVTFLQCAWERKTGRSHEEATDDDLEAIKHTDPEAPAAPAQPAPAPVSAPAPAKSTRPQVPAADSLQTVTGSHEPTIVLTATADLYLYDQASGLFMRQEKNVTAKVAEAGRFLYWMVVDGAEAPWLSQGVDSRMNMNFSQENLSAVWNYYDEQHHVFSWLLRFGEKAAYLAFQEQFSHLVWETLHEEKWGKASDVEKHYIEQAYEQDVAMTDEEGESHPHTLLSPRHTSALSDDDDADAVEAELDPMDEDDDEAYVESETQADDPPVAPDTGGEANSALAVGYKSDRAFVVRGDKIGVFKHTDDDRLEFATAINRISTPKGKSFQPKRVMLHDQDSAMVLMDPSNQHALYRMDLEYGKVVEEWKVHEDVPVTNFLPSSKYAQMSAEKTFIGTSRNGIFRVDPRLAGEKLVDSQFKQYTSKNDFSAAATDAKGRLAVASNKGDLRLFDQIGKNAKTALPALGDPIIGVDVSSDGRWVIATCRTYLLLIDTLIQDGRYQGSLGFDRSFPADARPLPRRLQLRPHHVAYMESEVHFTPAHFNTGSDSETSIVTSTGNYVVSWSFDAVKKGNPYAYVLKRYAGTVVRDDYTYGSDQSIVVAFENDVQLAKRAQLRKPTRASLAPGSTQPRTSAGHVRRLTHA</sequence>
<name>A0AAF0E537_9BASI</name>
<organism evidence="5 6">
    <name type="scientific">Malassezia caprae</name>
    <dbReference type="NCBI Taxonomy" id="1381934"/>
    <lineage>
        <taxon>Eukaryota</taxon>
        <taxon>Fungi</taxon>
        <taxon>Dikarya</taxon>
        <taxon>Basidiomycota</taxon>
        <taxon>Ustilaginomycotina</taxon>
        <taxon>Malasseziomycetes</taxon>
        <taxon>Malasseziales</taxon>
        <taxon>Malasseziaceae</taxon>
        <taxon>Malassezia</taxon>
    </lineage>
</organism>
<dbReference type="EC" id="2.1.1.221" evidence="5"/>
<feature type="region of interest" description="Disordered" evidence="1">
    <location>
        <begin position="725"/>
        <end position="754"/>
    </location>
</feature>
<feature type="compositionally biased region" description="Acidic residues" evidence="1">
    <location>
        <begin position="362"/>
        <end position="378"/>
    </location>
</feature>
<dbReference type="GO" id="GO:0032259">
    <property type="term" value="P:methylation"/>
    <property type="evidence" value="ECO:0007669"/>
    <property type="project" value="UniProtKB-KW"/>
</dbReference>
<feature type="domain" description="Vid27 PH-like" evidence="3">
    <location>
        <begin position="194"/>
        <end position="299"/>
    </location>
</feature>
<dbReference type="GO" id="GO:0005737">
    <property type="term" value="C:cytoplasm"/>
    <property type="evidence" value="ECO:0007669"/>
    <property type="project" value="TreeGrafter"/>
</dbReference>
<evidence type="ECO:0000256" key="1">
    <source>
        <dbReference type="SAM" id="MobiDB-lite"/>
    </source>
</evidence>
<dbReference type="PANTHER" id="PTHR31913:SF0">
    <property type="entry name" value="VACUOLAR IMPORT AND DEGRADATION PROTEIN 27"/>
    <property type="match status" value="1"/>
</dbReference>
<accession>A0AAF0E537</accession>
<keyword evidence="5" id="KW-0489">Methyltransferase</keyword>
<dbReference type="Pfam" id="PF08553">
    <property type="entry name" value="VID27"/>
    <property type="match status" value="1"/>
</dbReference>
<reference evidence="5" key="1">
    <citation type="submission" date="2023-03" db="EMBL/GenBank/DDBJ databases">
        <title>Mating type loci evolution in Malassezia.</title>
        <authorList>
            <person name="Coelho M.A."/>
        </authorList>
    </citation>
    <scope>NUCLEOTIDE SEQUENCE</scope>
    <source>
        <strain evidence="5">CBS 10434</strain>
    </source>
</reference>
<evidence type="ECO:0000259" key="2">
    <source>
        <dbReference type="Pfam" id="PF08553"/>
    </source>
</evidence>
<dbReference type="InterPro" id="IPR013863">
    <property type="entry name" value="VID27_C"/>
</dbReference>
<dbReference type="GO" id="GO:0052905">
    <property type="term" value="F:tRNA (guanosine(9)-N1)-methyltransferase activity"/>
    <property type="evidence" value="ECO:0007669"/>
    <property type="project" value="UniProtKB-EC"/>
</dbReference>
<dbReference type="PANTHER" id="PTHR31913">
    <property type="entry name" value="VACUOLAR IMPORT AND DEGRADATION PROTEIN 27"/>
    <property type="match status" value="1"/>
</dbReference>
<feature type="region of interest" description="Disordered" evidence="1">
    <location>
        <begin position="150"/>
        <end position="184"/>
    </location>
</feature>
<dbReference type="InterPro" id="IPR040458">
    <property type="entry name" value="Vid27"/>
</dbReference>
<gene>
    <name evidence="5" type="primary">vid27</name>
    <name evidence="5" type="ORF">MCAP1_001088</name>
</gene>
<feature type="domain" description="Vacuolar import/degradation Vid27 C-terminal" evidence="2">
    <location>
        <begin position="391"/>
        <end position="736"/>
    </location>
</feature>
<dbReference type="InterPro" id="IPR040768">
    <property type="entry name" value="Vid27_PH"/>
</dbReference>
<dbReference type="InterPro" id="IPR040979">
    <property type="entry name" value="Vid27_N"/>
</dbReference>
<dbReference type="EMBL" id="CP119909">
    <property type="protein sequence ID" value="WFD18875.1"/>
    <property type="molecule type" value="Genomic_DNA"/>
</dbReference>
<evidence type="ECO:0000259" key="4">
    <source>
        <dbReference type="Pfam" id="PF17748"/>
    </source>
</evidence>
<dbReference type="SUPFAM" id="SSF69322">
    <property type="entry name" value="Tricorn protease domain 2"/>
    <property type="match status" value="1"/>
</dbReference>
<protein>
    <submittedName>
        <fullName evidence="5">tRNA (Guanine(9)-N(1))-methyltransferase</fullName>
        <ecNumber evidence="5">2.1.1.221</ecNumber>
    </submittedName>
</protein>
<feature type="region of interest" description="Disordered" evidence="1">
    <location>
        <begin position="327"/>
        <end position="349"/>
    </location>
</feature>
<keyword evidence="6" id="KW-1185">Reference proteome</keyword>
<dbReference type="GO" id="GO:0005634">
    <property type="term" value="C:nucleus"/>
    <property type="evidence" value="ECO:0007669"/>
    <property type="project" value="TreeGrafter"/>
</dbReference>
<dbReference type="AlphaFoldDB" id="A0AAF0E537"/>
<proteinExistence type="predicted"/>
<evidence type="ECO:0000259" key="3">
    <source>
        <dbReference type="Pfam" id="PF17747"/>
    </source>
</evidence>
<feature type="domain" description="Vid27 N-terminal" evidence="4">
    <location>
        <begin position="4"/>
        <end position="144"/>
    </location>
</feature>
<dbReference type="Pfam" id="PF17748">
    <property type="entry name" value="VID27_N"/>
    <property type="match status" value="1"/>
</dbReference>
<dbReference type="Pfam" id="PF17747">
    <property type="entry name" value="VID27_PH"/>
    <property type="match status" value="1"/>
</dbReference>
<evidence type="ECO:0000313" key="6">
    <source>
        <dbReference type="Proteomes" id="UP001220961"/>
    </source>
</evidence>
<feature type="compositionally biased region" description="Pro residues" evidence="1">
    <location>
        <begin position="155"/>
        <end position="165"/>
    </location>
</feature>
<feature type="region of interest" description="Disordered" evidence="1">
    <location>
        <begin position="362"/>
        <end position="392"/>
    </location>
</feature>
<keyword evidence="5" id="KW-0808">Transferase</keyword>